<keyword evidence="1" id="KW-0805">Transcription regulation</keyword>
<evidence type="ECO:0000313" key="7">
    <source>
        <dbReference type="Proteomes" id="UP000196228"/>
    </source>
</evidence>
<name>A0A1Y0HWA3_CELCE</name>
<dbReference type="InterPro" id="IPR036390">
    <property type="entry name" value="WH_DNA-bd_sf"/>
</dbReference>
<organism evidence="6 7">
    <name type="scientific">Cellulosimicrobium cellulans</name>
    <name type="common">Arthrobacter luteus</name>
    <dbReference type="NCBI Taxonomy" id="1710"/>
    <lineage>
        <taxon>Bacteria</taxon>
        <taxon>Bacillati</taxon>
        <taxon>Actinomycetota</taxon>
        <taxon>Actinomycetes</taxon>
        <taxon>Micrococcales</taxon>
        <taxon>Promicromonosporaceae</taxon>
        <taxon>Cellulosimicrobium</taxon>
    </lineage>
</organism>
<dbReference type="InterPro" id="IPR000524">
    <property type="entry name" value="Tscrpt_reg_HTH_GntR"/>
</dbReference>
<dbReference type="SUPFAM" id="SSF64288">
    <property type="entry name" value="Chorismate lyase-like"/>
    <property type="match status" value="1"/>
</dbReference>
<evidence type="ECO:0000256" key="1">
    <source>
        <dbReference type="ARBA" id="ARBA00023015"/>
    </source>
</evidence>
<dbReference type="EMBL" id="CP021383">
    <property type="protein sequence ID" value="ARU51544.1"/>
    <property type="molecule type" value="Genomic_DNA"/>
</dbReference>
<dbReference type="Pfam" id="PF00392">
    <property type="entry name" value="GntR"/>
    <property type="match status" value="1"/>
</dbReference>
<dbReference type="GO" id="GO:0003700">
    <property type="term" value="F:DNA-binding transcription factor activity"/>
    <property type="evidence" value="ECO:0007669"/>
    <property type="project" value="InterPro"/>
</dbReference>
<keyword evidence="3" id="KW-0804">Transcription</keyword>
<evidence type="ECO:0000256" key="3">
    <source>
        <dbReference type="ARBA" id="ARBA00023163"/>
    </source>
</evidence>
<dbReference type="InterPro" id="IPR028978">
    <property type="entry name" value="Chorismate_lyase_/UTRA_dom_sf"/>
</dbReference>
<keyword evidence="2" id="KW-0238">DNA-binding</keyword>
<accession>A0A1Y0HWA3</accession>
<dbReference type="Proteomes" id="UP000196228">
    <property type="component" value="Chromosome"/>
</dbReference>
<protein>
    <recommendedName>
        <fullName evidence="5">HTH gntR-type domain-containing protein</fullName>
    </recommendedName>
</protein>
<sequence length="307" mass="32149">MAEVLHRGADDGGRLLDDGHAVAAPVRLGGGAEADDAGPDDDDVGGGGAGHGGPSVRGRVHRGSTCGRYGPPVTRSTEIVRVLAEELARLPPGTRVASEAEVGQRFGVGRAAARAALAELERRMLVSRIQGQGTFTRRRVDYLVAPGRAPSWSRTLRAVGAEPRAVVLACDEVPLPDDVAAALETAPGTAGFRLVRRSFIDGMPAAWGVEWLAAALVPELPAALRHEESLDTILRQSARAVPERAWTRASMESAPDDASAGLGCRPGDPAWLIASLARDGVGGRPLLSTERWVRADAVRVVLELGEA</sequence>
<gene>
    <name evidence="6" type="ORF">CBR64_08690</name>
</gene>
<evidence type="ECO:0000256" key="4">
    <source>
        <dbReference type="SAM" id="MobiDB-lite"/>
    </source>
</evidence>
<feature type="domain" description="HTH gntR-type" evidence="5">
    <location>
        <begin position="73"/>
        <end position="139"/>
    </location>
</feature>
<evidence type="ECO:0000313" key="6">
    <source>
        <dbReference type="EMBL" id="ARU51544.1"/>
    </source>
</evidence>
<dbReference type="Gene3D" id="1.10.10.10">
    <property type="entry name" value="Winged helix-like DNA-binding domain superfamily/Winged helix DNA-binding domain"/>
    <property type="match status" value="1"/>
</dbReference>
<dbReference type="KEGG" id="cceu:CBR64_08690"/>
<dbReference type="SMART" id="SM00345">
    <property type="entry name" value="HTH_GNTR"/>
    <property type="match status" value="1"/>
</dbReference>
<dbReference type="SUPFAM" id="SSF46785">
    <property type="entry name" value="Winged helix' DNA-binding domain"/>
    <property type="match status" value="1"/>
</dbReference>
<dbReference type="SMART" id="SM00866">
    <property type="entry name" value="UTRA"/>
    <property type="match status" value="1"/>
</dbReference>
<evidence type="ECO:0000256" key="2">
    <source>
        <dbReference type="ARBA" id="ARBA00023125"/>
    </source>
</evidence>
<dbReference type="PANTHER" id="PTHR44846">
    <property type="entry name" value="MANNOSYL-D-GLYCERATE TRANSPORT/METABOLISM SYSTEM REPRESSOR MNGR-RELATED"/>
    <property type="match status" value="1"/>
</dbReference>
<dbReference type="Pfam" id="PF07702">
    <property type="entry name" value="UTRA"/>
    <property type="match status" value="1"/>
</dbReference>
<proteinExistence type="predicted"/>
<evidence type="ECO:0000259" key="5">
    <source>
        <dbReference type="PROSITE" id="PS50949"/>
    </source>
</evidence>
<dbReference type="InterPro" id="IPR036388">
    <property type="entry name" value="WH-like_DNA-bd_sf"/>
</dbReference>
<dbReference type="Gene3D" id="3.40.1410.10">
    <property type="entry name" value="Chorismate lyase-like"/>
    <property type="match status" value="1"/>
</dbReference>
<dbReference type="InterPro" id="IPR050679">
    <property type="entry name" value="Bact_HTH_transcr_reg"/>
</dbReference>
<dbReference type="PANTHER" id="PTHR44846:SF17">
    <property type="entry name" value="GNTR-FAMILY TRANSCRIPTIONAL REGULATOR"/>
    <property type="match status" value="1"/>
</dbReference>
<feature type="compositionally biased region" description="Acidic residues" evidence="4">
    <location>
        <begin position="33"/>
        <end position="44"/>
    </location>
</feature>
<dbReference type="GO" id="GO:0003677">
    <property type="term" value="F:DNA binding"/>
    <property type="evidence" value="ECO:0007669"/>
    <property type="project" value="UniProtKB-KW"/>
</dbReference>
<dbReference type="AlphaFoldDB" id="A0A1Y0HWA3"/>
<dbReference type="GO" id="GO:0045892">
    <property type="term" value="P:negative regulation of DNA-templated transcription"/>
    <property type="evidence" value="ECO:0007669"/>
    <property type="project" value="TreeGrafter"/>
</dbReference>
<dbReference type="InterPro" id="IPR011663">
    <property type="entry name" value="UTRA"/>
</dbReference>
<reference evidence="6 7" key="1">
    <citation type="submission" date="2017-05" db="EMBL/GenBank/DDBJ databases">
        <authorList>
            <person name="Song R."/>
            <person name="Chenine A.L."/>
            <person name="Ruprecht R.M."/>
        </authorList>
    </citation>
    <scope>NUCLEOTIDE SEQUENCE [LARGE SCALE GENOMIC DNA]</scope>
    <source>
        <strain evidence="6 7">PSBB019</strain>
    </source>
</reference>
<dbReference type="OrthoDB" id="3252280at2"/>
<feature type="compositionally biased region" description="Gly residues" evidence="4">
    <location>
        <begin position="45"/>
        <end position="55"/>
    </location>
</feature>
<dbReference type="PROSITE" id="PS50949">
    <property type="entry name" value="HTH_GNTR"/>
    <property type="match status" value="1"/>
</dbReference>
<feature type="region of interest" description="Disordered" evidence="4">
    <location>
        <begin position="28"/>
        <end position="71"/>
    </location>
</feature>